<accession>A0ABQ5D904</accession>
<comment type="caution">
    <text evidence="1">The sequence shown here is derived from an EMBL/GenBank/DDBJ whole genome shotgun (WGS) entry which is preliminary data.</text>
</comment>
<sequence>MSVSFKPADETNSAFHTFEVDRLAARELFVATLSCKEAAWSGGIIQVFAMLVAYAYPELCTFDGDILDLSYECFLPSQILEVGQKYRRIDWLWPCFLGKQDIVWKVGGKSILNIGSRMVGRRHQSVNNPTYARLEASLEMWRGFWRPQLKKGAQGGDVASLVAKERNRGSGETNFFCYGEQNKAQSNGQILHEDELAFFGDPRIAESQATQTVITHNVAYQADDLDACDSDYDELNTAKVALMANLSHWFRCSR</sequence>
<reference evidence="1" key="2">
    <citation type="submission" date="2022-01" db="EMBL/GenBank/DDBJ databases">
        <authorList>
            <person name="Yamashiro T."/>
            <person name="Shiraishi A."/>
            <person name="Satake H."/>
            <person name="Nakayama K."/>
        </authorList>
    </citation>
    <scope>NUCLEOTIDE SEQUENCE</scope>
</reference>
<organism evidence="1 2">
    <name type="scientific">Tanacetum coccineum</name>
    <dbReference type="NCBI Taxonomy" id="301880"/>
    <lineage>
        <taxon>Eukaryota</taxon>
        <taxon>Viridiplantae</taxon>
        <taxon>Streptophyta</taxon>
        <taxon>Embryophyta</taxon>
        <taxon>Tracheophyta</taxon>
        <taxon>Spermatophyta</taxon>
        <taxon>Magnoliopsida</taxon>
        <taxon>eudicotyledons</taxon>
        <taxon>Gunneridae</taxon>
        <taxon>Pentapetalae</taxon>
        <taxon>asterids</taxon>
        <taxon>campanulids</taxon>
        <taxon>Asterales</taxon>
        <taxon>Asteraceae</taxon>
        <taxon>Asteroideae</taxon>
        <taxon>Anthemideae</taxon>
        <taxon>Anthemidinae</taxon>
        <taxon>Tanacetum</taxon>
    </lineage>
</organism>
<name>A0ABQ5D904_9ASTR</name>
<dbReference type="EMBL" id="BQNB010015041">
    <property type="protein sequence ID" value="GJT35317.1"/>
    <property type="molecule type" value="Genomic_DNA"/>
</dbReference>
<dbReference type="Proteomes" id="UP001151760">
    <property type="component" value="Unassembled WGS sequence"/>
</dbReference>
<reference evidence="1" key="1">
    <citation type="journal article" date="2022" name="Int. J. Mol. Sci.">
        <title>Draft Genome of Tanacetum Coccineum: Genomic Comparison of Closely Related Tanacetum-Family Plants.</title>
        <authorList>
            <person name="Yamashiro T."/>
            <person name="Shiraishi A."/>
            <person name="Nakayama K."/>
            <person name="Satake H."/>
        </authorList>
    </citation>
    <scope>NUCLEOTIDE SEQUENCE</scope>
</reference>
<keyword evidence="2" id="KW-1185">Reference proteome</keyword>
<evidence type="ECO:0000313" key="2">
    <source>
        <dbReference type="Proteomes" id="UP001151760"/>
    </source>
</evidence>
<gene>
    <name evidence="1" type="ORF">Tco_0925736</name>
</gene>
<proteinExistence type="predicted"/>
<protein>
    <submittedName>
        <fullName evidence="1">Uncharacterized protein</fullName>
    </submittedName>
</protein>
<evidence type="ECO:0000313" key="1">
    <source>
        <dbReference type="EMBL" id="GJT35317.1"/>
    </source>
</evidence>